<dbReference type="EMBL" id="VDCQ01000035">
    <property type="protein sequence ID" value="TNJ64004.1"/>
    <property type="molecule type" value="Genomic_DNA"/>
</dbReference>
<name>A0A5C4T4N0_9BACL</name>
<accession>A0A5C4T4N0</accession>
<sequence>MGVLLPPIGQAIDYAPILSHRVVSTDLPVNRLTAADAVNAEREAERLRTVYETELRKLEHDPMRKQERWYVAASAAYRQMHWNKNVANRYEHQKRIKTLRVEMHMLRLGDIAFASNPFELYVDYGIQIKVQSPAVQTFLIQLARGGTYLPSPKSIEGGTARIAKHQRKAAALDDILVLVFSKLLRRYWPNLTSLYRQAQTSVGI</sequence>
<proteinExistence type="predicted"/>
<protein>
    <submittedName>
        <fullName evidence="1">Uncharacterized protein</fullName>
    </submittedName>
</protein>
<reference evidence="1 2" key="1">
    <citation type="submission" date="2019-05" db="EMBL/GenBank/DDBJ databases">
        <title>We sequenced the genome of Paenibacillus hemerocallicola KCTC 33185 for further insight into its adaptation and study the phylogeny of Paenibacillus.</title>
        <authorList>
            <person name="Narsing Rao M.P."/>
        </authorList>
    </citation>
    <scope>NUCLEOTIDE SEQUENCE [LARGE SCALE GENOMIC DNA]</scope>
    <source>
        <strain evidence="1 2">KCTC 33185</strain>
    </source>
</reference>
<dbReference type="Proteomes" id="UP000307943">
    <property type="component" value="Unassembled WGS sequence"/>
</dbReference>
<evidence type="ECO:0000313" key="1">
    <source>
        <dbReference type="EMBL" id="TNJ64004.1"/>
    </source>
</evidence>
<keyword evidence="2" id="KW-1185">Reference proteome</keyword>
<organism evidence="1 2">
    <name type="scientific">Paenibacillus hemerocallicola</name>
    <dbReference type="NCBI Taxonomy" id="1172614"/>
    <lineage>
        <taxon>Bacteria</taxon>
        <taxon>Bacillati</taxon>
        <taxon>Bacillota</taxon>
        <taxon>Bacilli</taxon>
        <taxon>Bacillales</taxon>
        <taxon>Paenibacillaceae</taxon>
        <taxon>Paenibacillus</taxon>
    </lineage>
</organism>
<dbReference type="RefSeq" id="WP_139604555.1">
    <property type="nucleotide sequence ID" value="NZ_VDCQ01000035.1"/>
</dbReference>
<dbReference type="AlphaFoldDB" id="A0A5C4T4N0"/>
<gene>
    <name evidence="1" type="ORF">FE784_22890</name>
</gene>
<dbReference type="OrthoDB" id="2563594at2"/>
<comment type="caution">
    <text evidence="1">The sequence shown here is derived from an EMBL/GenBank/DDBJ whole genome shotgun (WGS) entry which is preliminary data.</text>
</comment>
<evidence type="ECO:0000313" key="2">
    <source>
        <dbReference type="Proteomes" id="UP000307943"/>
    </source>
</evidence>